<feature type="domain" description="Protein kinase" evidence="4">
    <location>
        <begin position="56"/>
        <end position="168"/>
    </location>
</feature>
<dbReference type="PANTHER" id="PTHR45832">
    <property type="entry name" value="SERINE/THREONINE-PROTEIN KINASE SAMKA-RELATED-RELATED"/>
    <property type="match status" value="1"/>
</dbReference>
<dbReference type="InterPro" id="IPR011009">
    <property type="entry name" value="Kinase-like_dom_sf"/>
</dbReference>
<proteinExistence type="inferred from homology"/>
<evidence type="ECO:0000313" key="5">
    <source>
        <dbReference type="EMBL" id="KAA6358750.1"/>
    </source>
</evidence>
<dbReference type="SUPFAM" id="SSF54001">
    <property type="entry name" value="Cysteine proteinases"/>
    <property type="match status" value="1"/>
</dbReference>
<protein>
    <recommendedName>
        <fullName evidence="4">Protein kinase domain-containing protein</fullName>
    </recommendedName>
</protein>
<evidence type="ECO:0000256" key="2">
    <source>
        <dbReference type="ARBA" id="ARBA00022741"/>
    </source>
</evidence>
<comment type="similarity">
    <text evidence="1">Belongs to the protein kinase superfamily. STE Ser/Thr protein kinase family. STE20 subfamily.</text>
</comment>
<evidence type="ECO:0000256" key="1">
    <source>
        <dbReference type="ARBA" id="ARBA00008874"/>
    </source>
</evidence>
<dbReference type="EMBL" id="SNRW01029419">
    <property type="protein sequence ID" value="KAA6358750.1"/>
    <property type="molecule type" value="Genomic_DNA"/>
</dbReference>
<feature type="non-terminal residue" evidence="5">
    <location>
        <position position="1"/>
    </location>
</feature>
<dbReference type="InterPro" id="IPR000719">
    <property type="entry name" value="Prot_kinase_dom"/>
</dbReference>
<dbReference type="PROSITE" id="PS00973">
    <property type="entry name" value="USP_2"/>
    <property type="match status" value="1"/>
</dbReference>
<evidence type="ECO:0000313" key="6">
    <source>
        <dbReference type="Proteomes" id="UP000324800"/>
    </source>
</evidence>
<dbReference type="Pfam" id="PF00069">
    <property type="entry name" value="Pkinase"/>
    <property type="match status" value="1"/>
</dbReference>
<dbReference type="InterPro" id="IPR051931">
    <property type="entry name" value="PAK3-like"/>
</dbReference>
<sequence>CFEESPFLLESASHLIPPYEGYVLNAVVDHSGSVFGGHYTCSGRLANGQWMGHSDVKKIKKIGKDKFGNVYNMQEISTQLIVAIKECDYDTDEEKEMVNKEVSVMRDIYGTISKSAQQSSSFLHIVQPLGFFINEDKAYFVMEYCAGGDLRKYINDLRKIEAEFSQRV</sequence>
<keyword evidence="2" id="KW-0547">Nucleotide-binding</keyword>
<keyword evidence="3" id="KW-0067">ATP-binding</keyword>
<evidence type="ECO:0000259" key="4">
    <source>
        <dbReference type="PROSITE" id="PS50011"/>
    </source>
</evidence>
<gene>
    <name evidence="5" type="ORF">EZS28_045723</name>
</gene>
<dbReference type="GO" id="GO:0005524">
    <property type="term" value="F:ATP binding"/>
    <property type="evidence" value="ECO:0007669"/>
    <property type="project" value="UniProtKB-KW"/>
</dbReference>
<dbReference type="Gene3D" id="1.10.510.10">
    <property type="entry name" value="Transferase(Phosphotransferase) domain 1"/>
    <property type="match status" value="1"/>
</dbReference>
<dbReference type="Proteomes" id="UP000324800">
    <property type="component" value="Unassembled WGS sequence"/>
</dbReference>
<evidence type="ECO:0000256" key="3">
    <source>
        <dbReference type="ARBA" id="ARBA00022840"/>
    </source>
</evidence>
<dbReference type="AlphaFoldDB" id="A0A5J4TLS3"/>
<comment type="caution">
    <text evidence="5">The sequence shown here is derived from an EMBL/GenBank/DDBJ whole genome shotgun (WGS) entry which is preliminary data.</text>
</comment>
<accession>A0A5J4TLS3</accession>
<name>A0A5J4TLS3_9EUKA</name>
<dbReference type="PROSITE" id="PS50011">
    <property type="entry name" value="PROTEIN_KINASE_DOM"/>
    <property type="match status" value="1"/>
</dbReference>
<dbReference type="InterPro" id="IPR038765">
    <property type="entry name" value="Papain-like_cys_pep_sf"/>
</dbReference>
<organism evidence="5 6">
    <name type="scientific">Streblomastix strix</name>
    <dbReference type="NCBI Taxonomy" id="222440"/>
    <lineage>
        <taxon>Eukaryota</taxon>
        <taxon>Metamonada</taxon>
        <taxon>Preaxostyla</taxon>
        <taxon>Oxymonadida</taxon>
        <taxon>Streblomastigidae</taxon>
        <taxon>Streblomastix</taxon>
    </lineage>
</organism>
<dbReference type="InterPro" id="IPR018200">
    <property type="entry name" value="USP_CS"/>
</dbReference>
<dbReference type="PANTHER" id="PTHR45832:SF22">
    <property type="entry name" value="SERINE_THREONINE-PROTEIN KINASE SAMKA-RELATED"/>
    <property type="match status" value="1"/>
</dbReference>
<reference evidence="5 6" key="1">
    <citation type="submission" date="2019-03" db="EMBL/GenBank/DDBJ databases">
        <title>Single cell metagenomics reveals metabolic interactions within the superorganism composed of flagellate Streblomastix strix and complex community of Bacteroidetes bacteria on its surface.</title>
        <authorList>
            <person name="Treitli S.C."/>
            <person name="Kolisko M."/>
            <person name="Husnik F."/>
            <person name="Keeling P."/>
            <person name="Hampl V."/>
        </authorList>
    </citation>
    <scope>NUCLEOTIDE SEQUENCE [LARGE SCALE GENOMIC DNA]</scope>
    <source>
        <strain evidence="5">ST1C</strain>
    </source>
</reference>
<dbReference type="SUPFAM" id="SSF56112">
    <property type="entry name" value="Protein kinase-like (PK-like)"/>
    <property type="match status" value="1"/>
</dbReference>
<dbReference type="GO" id="GO:0004672">
    <property type="term" value="F:protein kinase activity"/>
    <property type="evidence" value="ECO:0007669"/>
    <property type="project" value="InterPro"/>
</dbReference>
<dbReference type="GO" id="GO:0004843">
    <property type="term" value="F:cysteine-type deubiquitinase activity"/>
    <property type="evidence" value="ECO:0007669"/>
    <property type="project" value="InterPro"/>
</dbReference>